<evidence type="ECO:0000313" key="3">
    <source>
        <dbReference type="Proteomes" id="UP000054107"/>
    </source>
</evidence>
<feature type="region of interest" description="Disordered" evidence="1">
    <location>
        <begin position="1"/>
        <end position="25"/>
    </location>
</feature>
<organism evidence="2 3">
    <name type="scientific">Parasitella parasitica</name>
    <dbReference type="NCBI Taxonomy" id="35722"/>
    <lineage>
        <taxon>Eukaryota</taxon>
        <taxon>Fungi</taxon>
        <taxon>Fungi incertae sedis</taxon>
        <taxon>Mucoromycota</taxon>
        <taxon>Mucoromycotina</taxon>
        <taxon>Mucoromycetes</taxon>
        <taxon>Mucorales</taxon>
        <taxon>Mucorineae</taxon>
        <taxon>Mucoraceae</taxon>
        <taxon>Parasitella</taxon>
    </lineage>
</organism>
<dbReference type="OrthoDB" id="10045182at2759"/>
<accession>A0A0B7NP16</accession>
<dbReference type="AlphaFoldDB" id="A0A0B7NP16"/>
<gene>
    <name evidence="2" type="primary">PARPA_11390.1 scaffold 44101</name>
</gene>
<protein>
    <submittedName>
        <fullName evidence="2">Uncharacterized protein</fullName>
    </submittedName>
</protein>
<feature type="compositionally biased region" description="Polar residues" evidence="1">
    <location>
        <begin position="1"/>
        <end position="12"/>
    </location>
</feature>
<dbReference type="EMBL" id="LN733608">
    <property type="protein sequence ID" value="CEP17098.1"/>
    <property type="molecule type" value="Genomic_DNA"/>
</dbReference>
<feature type="compositionally biased region" description="Low complexity" evidence="1">
    <location>
        <begin position="249"/>
        <end position="258"/>
    </location>
</feature>
<evidence type="ECO:0000313" key="2">
    <source>
        <dbReference type="EMBL" id="CEP17098.1"/>
    </source>
</evidence>
<feature type="region of interest" description="Disordered" evidence="1">
    <location>
        <begin position="240"/>
        <end position="272"/>
    </location>
</feature>
<reference evidence="2 3" key="1">
    <citation type="submission" date="2014-09" db="EMBL/GenBank/DDBJ databases">
        <authorList>
            <person name="Ellenberger Sabrina"/>
        </authorList>
    </citation>
    <scope>NUCLEOTIDE SEQUENCE [LARGE SCALE GENOMIC DNA]</scope>
    <source>
        <strain evidence="2 3">CBS 412.66</strain>
    </source>
</reference>
<proteinExistence type="predicted"/>
<keyword evidence="3" id="KW-1185">Reference proteome</keyword>
<dbReference type="Proteomes" id="UP000054107">
    <property type="component" value="Unassembled WGS sequence"/>
</dbReference>
<sequence>MSHSTNNINNLLSTPTRRGRGRPPMSSTCHFCNPVLDGYQPLRNHRRSCRLNYQNAGQREDIVMDDVSNQSTRMHQISMTFARSLCLQKRDDANEHLVRDLEAQFNQQFAPVGLSQMMLAAGSNTATMAEFLLVVDQQARTRLIITPNRRGSREIALNPTRVPRAGLRLRYDVIVVSIYALPVRNRPQWYEERVNWTVDQWKSVAWSDESRYRVVGVAIKALESSGKNLKGILNSVVGENERNTHHTPANDSNGSANNADDDDNENTTSNAI</sequence>
<evidence type="ECO:0000256" key="1">
    <source>
        <dbReference type="SAM" id="MobiDB-lite"/>
    </source>
</evidence>
<name>A0A0B7NP16_9FUNG</name>